<sequence>MRVELRGAPKIQACDLQPCRLNPSFLKVIDMPALSISEAQTAVRNMVDNYGGYWHPTSAAFYLYEHVTELDVPPDPSETQSDNIAKHLIEIFVTSICLAGQYSVDLNRAYKDAKYRIELGALADDLRTRRNVDLSELIREIKNQTAEVCRTITFYELDRLPLDALELPSLQEGIPRLHATIVEAFTVMNKSFRSAFREKLRKAADSHRFARHFDPGTASCIDLFRKIQQSSACPFAENSRLWGAPSYESTQSIRENLRSSLPILASFTRVAQKEVLDGFLYAFPVGTFGDDIPSLCKLVKTFVAFLMANDPVGPRTLSRDQILSPEWHFSFDGEDYFVNVFSPCYANDHTRYTHGVRDWIFLILQPDSSFHYRIPPERFDATRRLIREKFDNIYQEYEHQKLEAHRFILPAAHSDPPIAWYDAEEFVENIGGYYMSPDVE</sequence>
<gene>
    <name evidence="1" type="ORF">GCM10009760_09210</name>
</gene>
<dbReference type="InterPro" id="IPR014988">
    <property type="entry name" value="Uncharacterised_YqcI/YcgG"/>
</dbReference>
<organism evidence="1 2">
    <name type="scientific">Kitasatospora kazusensis</name>
    <dbReference type="NCBI Taxonomy" id="407974"/>
    <lineage>
        <taxon>Bacteria</taxon>
        <taxon>Bacillati</taxon>
        <taxon>Actinomycetota</taxon>
        <taxon>Actinomycetes</taxon>
        <taxon>Kitasatosporales</taxon>
        <taxon>Streptomycetaceae</taxon>
        <taxon>Kitasatospora</taxon>
    </lineage>
</organism>
<evidence type="ECO:0000313" key="1">
    <source>
        <dbReference type="EMBL" id="GAA2133244.1"/>
    </source>
</evidence>
<evidence type="ECO:0000313" key="2">
    <source>
        <dbReference type="Proteomes" id="UP001422759"/>
    </source>
</evidence>
<accession>A0ABP5KMR0</accession>
<dbReference type="EMBL" id="BAAANT010000003">
    <property type="protein sequence ID" value="GAA2133244.1"/>
    <property type="molecule type" value="Genomic_DNA"/>
</dbReference>
<dbReference type="Proteomes" id="UP001422759">
    <property type="component" value="Unassembled WGS sequence"/>
</dbReference>
<dbReference type="Pfam" id="PF08892">
    <property type="entry name" value="YqcI_YcgG"/>
    <property type="match status" value="1"/>
</dbReference>
<protein>
    <submittedName>
        <fullName evidence="1">Uncharacterized protein</fullName>
    </submittedName>
</protein>
<proteinExistence type="predicted"/>
<reference evidence="2" key="1">
    <citation type="journal article" date="2019" name="Int. J. Syst. Evol. Microbiol.">
        <title>The Global Catalogue of Microorganisms (GCM) 10K type strain sequencing project: providing services to taxonomists for standard genome sequencing and annotation.</title>
        <authorList>
            <consortium name="The Broad Institute Genomics Platform"/>
            <consortium name="The Broad Institute Genome Sequencing Center for Infectious Disease"/>
            <person name="Wu L."/>
            <person name="Ma J."/>
        </authorList>
    </citation>
    <scope>NUCLEOTIDE SEQUENCE [LARGE SCALE GENOMIC DNA]</scope>
    <source>
        <strain evidence="2">JCM 14560</strain>
    </source>
</reference>
<comment type="caution">
    <text evidence="1">The sequence shown here is derived from an EMBL/GenBank/DDBJ whole genome shotgun (WGS) entry which is preliminary data.</text>
</comment>
<name>A0ABP5KMR0_9ACTN</name>
<keyword evidence="2" id="KW-1185">Reference proteome</keyword>